<evidence type="ECO:0000259" key="3">
    <source>
        <dbReference type="PROSITE" id="PS50887"/>
    </source>
</evidence>
<dbReference type="PROSITE" id="PS50883">
    <property type="entry name" value="EAL"/>
    <property type="match status" value="1"/>
</dbReference>
<feature type="transmembrane region" description="Helical" evidence="1">
    <location>
        <begin position="126"/>
        <end position="146"/>
    </location>
</feature>
<dbReference type="SMART" id="SM00267">
    <property type="entry name" value="GGDEF"/>
    <property type="match status" value="1"/>
</dbReference>
<accession>A0A3A5L2M9</accession>
<dbReference type="Proteomes" id="UP000272706">
    <property type="component" value="Unassembled WGS sequence"/>
</dbReference>
<dbReference type="InterPro" id="IPR000160">
    <property type="entry name" value="GGDEF_dom"/>
</dbReference>
<dbReference type="CDD" id="cd01948">
    <property type="entry name" value="EAL"/>
    <property type="match status" value="1"/>
</dbReference>
<evidence type="ECO:0000256" key="1">
    <source>
        <dbReference type="SAM" id="Phobius"/>
    </source>
</evidence>
<dbReference type="SMART" id="SM00052">
    <property type="entry name" value="EAL"/>
    <property type="match status" value="1"/>
</dbReference>
<dbReference type="InterPro" id="IPR001633">
    <property type="entry name" value="EAL_dom"/>
</dbReference>
<dbReference type="PANTHER" id="PTHR33121">
    <property type="entry name" value="CYCLIC DI-GMP PHOSPHODIESTERASE PDEF"/>
    <property type="match status" value="1"/>
</dbReference>
<dbReference type="InterPro" id="IPR050706">
    <property type="entry name" value="Cyclic-di-GMP_PDE-like"/>
</dbReference>
<feature type="domain" description="EAL" evidence="2">
    <location>
        <begin position="409"/>
        <end position="658"/>
    </location>
</feature>
<organism evidence="4 5">
    <name type="scientific">Mesorhizobium waimense</name>
    <dbReference type="NCBI Taxonomy" id="1300307"/>
    <lineage>
        <taxon>Bacteria</taxon>
        <taxon>Pseudomonadati</taxon>
        <taxon>Pseudomonadota</taxon>
        <taxon>Alphaproteobacteria</taxon>
        <taxon>Hyphomicrobiales</taxon>
        <taxon>Phyllobacteriaceae</taxon>
        <taxon>Mesorhizobium</taxon>
    </lineage>
</organism>
<dbReference type="CDD" id="cd01949">
    <property type="entry name" value="GGDEF"/>
    <property type="match status" value="1"/>
</dbReference>
<reference evidence="4 5" key="1">
    <citation type="submission" date="2018-09" db="EMBL/GenBank/DDBJ databases">
        <title>Mesorhizobium carmichaelinearum sp. nov. isolated from Carmichaelinea spp. root nodules in New Zealand.</title>
        <authorList>
            <person name="De Meyer S.E."/>
        </authorList>
    </citation>
    <scope>NUCLEOTIDE SEQUENCE [LARGE SCALE GENOMIC DNA]</scope>
    <source>
        <strain evidence="4 5">ICMP19557</strain>
    </source>
</reference>
<gene>
    <name evidence="4" type="ORF">D3227_08885</name>
</gene>
<name>A0A3A5L2M9_9HYPH</name>
<dbReference type="Pfam" id="PF00563">
    <property type="entry name" value="EAL"/>
    <property type="match status" value="1"/>
</dbReference>
<evidence type="ECO:0000313" key="5">
    <source>
        <dbReference type="Proteomes" id="UP000272706"/>
    </source>
</evidence>
<dbReference type="PANTHER" id="PTHR33121:SF70">
    <property type="entry name" value="SIGNALING PROTEIN YKOW"/>
    <property type="match status" value="1"/>
</dbReference>
<dbReference type="Gene3D" id="3.30.70.270">
    <property type="match status" value="1"/>
</dbReference>
<protein>
    <submittedName>
        <fullName evidence="4">EAL domain-containing protein</fullName>
    </submittedName>
</protein>
<dbReference type="EMBL" id="QZWZ01000005">
    <property type="protein sequence ID" value="RJT40655.1"/>
    <property type="molecule type" value="Genomic_DNA"/>
</dbReference>
<dbReference type="OrthoDB" id="9814202at2"/>
<dbReference type="InterPro" id="IPR035919">
    <property type="entry name" value="EAL_sf"/>
</dbReference>
<comment type="caution">
    <text evidence="4">The sequence shown here is derived from an EMBL/GenBank/DDBJ whole genome shotgun (WGS) entry which is preliminary data.</text>
</comment>
<keyword evidence="5" id="KW-1185">Reference proteome</keyword>
<dbReference type="InterPro" id="IPR029787">
    <property type="entry name" value="Nucleotide_cyclase"/>
</dbReference>
<dbReference type="Gene3D" id="3.20.20.450">
    <property type="entry name" value="EAL domain"/>
    <property type="match status" value="1"/>
</dbReference>
<evidence type="ECO:0000259" key="2">
    <source>
        <dbReference type="PROSITE" id="PS50883"/>
    </source>
</evidence>
<dbReference type="RefSeq" id="WP_120013745.1">
    <property type="nucleotide sequence ID" value="NZ_QZWZ01000005.1"/>
</dbReference>
<feature type="transmembrane region" description="Helical" evidence="1">
    <location>
        <begin position="98"/>
        <end position="120"/>
    </location>
</feature>
<dbReference type="Pfam" id="PF00990">
    <property type="entry name" value="GGDEF"/>
    <property type="match status" value="1"/>
</dbReference>
<feature type="domain" description="GGDEF" evidence="3">
    <location>
        <begin position="262"/>
        <end position="400"/>
    </location>
</feature>
<dbReference type="SUPFAM" id="SSF141868">
    <property type="entry name" value="EAL domain-like"/>
    <property type="match status" value="1"/>
</dbReference>
<evidence type="ECO:0000313" key="4">
    <source>
        <dbReference type="EMBL" id="RJT40655.1"/>
    </source>
</evidence>
<keyword evidence="1" id="KW-1133">Transmembrane helix</keyword>
<proteinExistence type="predicted"/>
<dbReference type="SUPFAM" id="SSF55073">
    <property type="entry name" value="Nucleotide cyclase"/>
    <property type="match status" value="1"/>
</dbReference>
<dbReference type="AlphaFoldDB" id="A0A3A5L2M9"/>
<keyword evidence="1" id="KW-0812">Transmembrane</keyword>
<dbReference type="PROSITE" id="PS50887">
    <property type="entry name" value="GGDEF"/>
    <property type="match status" value="1"/>
</dbReference>
<dbReference type="NCBIfam" id="TIGR00254">
    <property type="entry name" value="GGDEF"/>
    <property type="match status" value="1"/>
</dbReference>
<dbReference type="GO" id="GO:0071111">
    <property type="term" value="F:cyclic-guanylate-specific phosphodiesterase activity"/>
    <property type="evidence" value="ECO:0007669"/>
    <property type="project" value="InterPro"/>
</dbReference>
<feature type="transmembrane region" description="Helical" evidence="1">
    <location>
        <begin position="176"/>
        <end position="196"/>
    </location>
</feature>
<dbReference type="InterPro" id="IPR043128">
    <property type="entry name" value="Rev_trsase/Diguanyl_cyclase"/>
</dbReference>
<sequence>MQLTEEVAQRVVAALARPRWHSPDPTLLARFLQKEADENRKLVQWGIRAAVLSYVAYGFFDWFLFPDIADRLVLTRVTLGISSLALVELIARRSFALATLHLVAALAIVVGAVGWLLSALGTGHQAALSQFMVFGTMFILGANLFFNFRFWLSAISSATVTISFIGAALFSLQTDIVGRLVLSAYFVNCLVLSLYLSWRLSVERYQTFLHALRAQIQEQAAIKKGQKLTEIADTDPLTGMKNRRAIIREFSEMRNEWATDDDEIGLILIDVDYFKRFNDGLGHQAGDDCLIKLAHVLSETAASNNAIAARYGGEEFVVLCKVTGRAHLNELAQQFCRAVEDLHIHHPDRGDKLNIVTISAGASLTRADQSMELRILLQEADRALYTSKFAGRATFTIYDPLATDLDRSSENLSELLKLAVSKQLVSVAYQPICDLASGRVLGHETLMRVCDFDGTMISPSVFIPVAEQTGAIVELGTWLIDQACSDMVEYGLGSVVTANVSVRQLKAPNFSLRITEILGRHGLAPQKLAIEITEGSDIFLEAQAVRNMERLRNLGVQIWLDDFGTGFAGLSWLRRFKFDVVKIDRSFLHDCQTSRGLSLLQDMVGLLRNLDHAVLAEGVETEEQQMLLQRLGVHSIQGFLTGYPVPIEEISQARPGLVA</sequence>
<feature type="transmembrane region" description="Helical" evidence="1">
    <location>
        <begin position="151"/>
        <end position="170"/>
    </location>
</feature>
<keyword evidence="1" id="KW-0472">Membrane</keyword>